<evidence type="ECO:0000313" key="12">
    <source>
        <dbReference type="Proteomes" id="UP000027982"/>
    </source>
</evidence>
<protein>
    <submittedName>
        <fullName evidence="11">Molybdenum transport system permease protein ModB</fullName>
    </submittedName>
</protein>
<evidence type="ECO:0000256" key="5">
    <source>
        <dbReference type="ARBA" id="ARBA00022989"/>
    </source>
</evidence>
<dbReference type="Proteomes" id="UP000027982">
    <property type="component" value="Chromosome"/>
</dbReference>
<feature type="domain" description="ABC transmembrane type-1" evidence="10">
    <location>
        <begin position="61"/>
        <end position="263"/>
    </location>
</feature>
<comment type="function">
    <text evidence="8">Part of the ABC transporter complex CysAWTP (TC 3.A.1.6.1) involved in sulfate/thiosulfate import. Probably responsible for the translocation of the substrate across the membrane.</text>
</comment>
<keyword evidence="7 9" id="KW-0472">Membrane</keyword>
<feature type="transmembrane region" description="Helical" evidence="9">
    <location>
        <begin position="92"/>
        <end position="121"/>
    </location>
</feature>
<reference evidence="11 12" key="1">
    <citation type="journal article" date="2014" name="PLoS ONE">
        <title>The first complete genome sequence of the class fimbriimonadia in the phylum armatimonadetes.</title>
        <authorList>
            <person name="Hu Z.Y."/>
            <person name="Wang Y.Z."/>
            <person name="Im W.T."/>
            <person name="Wang S.Y."/>
            <person name="Zhao G.P."/>
            <person name="Zheng H.J."/>
            <person name="Quan Z.X."/>
        </authorList>
    </citation>
    <scope>NUCLEOTIDE SEQUENCE [LARGE SCALE GENOMIC DNA]</scope>
    <source>
        <strain evidence="11">Gsoil 348</strain>
    </source>
</reference>
<evidence type="ECO:0000259" key="10">
    <source>
        <dbReference type="PROSITE" id="PS50928"/>
    </source>
</evidence>
<dbReference type="eggNOG" id="COG0555">
    <property type="taxonomic scope" value="Bacteria"/>
</dbReference>
<evidence type="ECO:0000256" key="7">
    <source>
        <dbReference type="ARBA" id="ARBA00023136"/>
    </source>
</evidence>
<dbReference type="AlphaFoldDB" id="A0A068NJ69"/>
<evidence type="ECO:0000256" key="4">
    <source>
        <dbReference type="ARBA" id="ARBA00022692"/>
    </source>
</evidence>
<feature type="transmembrane region" description="Helical" evidence="9">
    <location>
        <begin position="213"/>
        <end position="235"/>
    </location>
</feature>
<dbReference type="InterPro" id="IPR035906">
    <property type="entry name" value="MetI-like_sf"/>
</dbReference>
<dbReference type="KEGG" id="fgi:OP10G_0275"/>
<dbReference type="PANTHER" id="PTHR30406">
    <property type="entry name" value="SULFATE TRANSPORT SYSTEM PERMEASE PROTEIN"/>
    <property type="match status" value="1"/>
</dbReference>
<feature type="transmembrane region" description="Helical" evidence="9">
    <location>
        <begin position="12"/>
        <end position="41"/>
    </location>
</feature>
<dbReference type="Pfam" id="PF00528">
    <property type="entry name" value="BPD_transp_1"/>
    <property type="match status" value="1"/>
</dbReference>
<dbReference type="Gene3D" id="1.10.3720.10">
    <property type="entry name" value="MetI-like"/>
    <property type="match status" value="1"/>
</dbReference>
<dbReference type="EMBL" id="CP007139">
    <property type="protein sequence ID" value="AIE83643.1"/>
    <property type="molecule type" value="Genomic_DNA"/>
</dbReference>
<dbReference type="SUPFAM" id="SSF161098">
    <property type="entry name" value="MetI-like"/>
    <property type="match status" value="1"/>
</dbReference>
<keyword evidence="12" id="KW-1185">Reference proteome</keyword>
<keyword evidence="5 9" id="KW-1133">Transmembrane helix</keyword>
<evidence type="ECO:0000256" key="2">
    <source>
        <dbReference type="ARBA" id="ARBA00011779"/>
    </source>
</evidence>
<evidence type="ECO:0000256" key="8">
    <source>
        <dbReference type="ARBA" id="ARBA00025323"/>
    </source>
</evidence>
<organism evidence="11 12">
    <name type="scientific">Fimbriimonas ginsengisoli Gsoil 348</name>
    <dbReference type="NCBI Taxonomy" id="661478"/>
    <lineage>
        <taxon>Bacteria</taxon>
        <taxon>Bacillati</taxon>
        <taxon>Armatimonadota</taxon>
        <taxon>Fimbriimonadia</taxon>
        <taxon>Fimbriimonadales</taxon>
        <taxon>Fimbriimonadaceae</taxon>
        <taxon>Fimbriimonas</taxon>
    </lineage>
</organism>
<dbReference type="RefSeq" id="WP_025227687.1">
    <property type="nucleotide sequence ID" value="NZ_CP007139.1"/>
</dbReference>
<dbReference type="CDD" id="cd06261">
    <property type="entry name" value="TM_PBP2"/>
    <property type="match status" value="1"/>
</dbReference>
<sequence>MGELAPKNRVSIASWAFTGGALLLGAPLLLLVVLSVAALVLGTSPSEVAAQLHEETARQAILLSLKTTLISLALVVVFGTGLAVAIHRAPPWLAGILEIIVTLPAIMPPSVAGIALLLAFGRQGLLGSHFDALGIRIAFTPIAVVMAQAFVATPFFVRELANGLQATHPALLEAARIDGAGNLRAATSILLPISSPFLLGGAALAWARAVGEFGATILFAGNLAGVTQTMPLAIYLGFETNLSQAKALALLLLGFAVCVLVLMKVVFRRHLALAH</sequence>
<dbReference type="GO" id="GO:0005886">
    <property type="term" value="C:plasma membrane"/>
    <property type="evidence" value="ECO:0007669"/>
    <property type="project" value="UniProtKB-SubCell"/>
</dbReference>
<keyword evidence="3 9" id="KW-0813">Transport</keyword>
<feature type="transmembrane region" description="Helical" evidence="9">
    <location>
        <begin position="61"/>
        <end position="86"/>
    </location>
</feature>
<dbReference type="InterPro" id="IPR000515">
    <property type="entry name" value="MetI-like"/>
</dbReference>
<dbReference type="PROSITE" id="PS50928">
    <property type="entry name" value="ABC_TM1"/>
    <property type="match status" value="1"/>
</dbReference>
<comment type="similarity">
    <text evidence="9">Belongs to the binding-protein-dependent transport system permease family.</text>
</comment>
<evidence type="ECO:0000256" key="9">
    <source>
        <dbReference type="RuleBase" id="RU363032"/>
    </source>
</evidence>
<evidence type="ECO:0000256" key="1">
    <source>
        <dbReference type="ARBA" id="ARBA00004141"/>
    </source>
</evidence>
<evidence type="ECO:0000256" key="6">
    <source>
        <dbReference type="ARBA" id="ARBA00023032"/>
    </source>
</evidence>
<keyword evidence="6" id="KW-0764">Sulfate transport</keyword>
<dbReference type="PANTHER" id="PTHR30406:SF8">
    <property type="entry name" value="SULFATE TRANSPORT SYSTEM PERMEASE PROTEIN CYST"/>
    <property type="match status" value="1"/>
</dbReference>
<dbReference type="HOGENOM" id="CLU_016047_14_1_0"/>
<feature type="transmembrane region" description="Helical" evidence="9">
    <location>
        <begin position="185"/>
        <end position="206"/>
    </location>
</feature>
<comment type="subcellular location">
    <subcellularLocation>
        <location evidence="9">Cell membrane</location>
        <topology evidence="9">Multi-pass membrane protein</topology>
    </subcellularLocation>
    <subcellularLocation>
        <location evidence="1">Membrane</location>
        <topology evidence="1">Multi-pass membrane protein</topology>
    </subcellularLocation>
</comment>
<gene>
    <name evidence="11" type="ORF">OP10G_0275</name>
</gene>
<proteinExistence type="inferred from homology"/>
<name>A0A068NJ69_FIMGI</name>
<evidence type="ECO:0000256" key="3">
    <source>
        <dbReference type="ARBA" id="ARBA00022448"/>
    </source>
</evidence>
<dbReference type="OrthoDB" id="9795403at2"/>
<feature type="transmembrane region" description="Helical" evidence="9">
    <location>
        <begin position="247"/>
        <end position="267"/>
    </location>
</feature>
<feature type="transmembrane region" description="Helical" evidence="9">
    <location>
        <begin position="133"/>
        <end position="157"/>
    </location>
</feature>
<dbReference type="STRING" id="661478.OP10G_0275"/>
<evidence type="ECO:0000313" key="11">
    <source>
        <dbReference type="EMBL" id="AIE83643.1"/>
    </source>
</evidence>
<comment type="subunit">
    <text evidence="2">The complex is composed of two ATP-binding proteins (CysA), two transmembrane proteins (CysT and CysW) and a solute-binding protein (CysP).</text>
</comment>
<dbReference type="InterPro" id="IPR005667">
    <property type="entry name" value="Sulph_transpt2"/>
</dbReference>
<keyword evidence="4 9" id="KW-0812">Transmembrane</keyword>
<dbReference type="GO" id="GO:0015419">
    <property type="term" value="F:ABC-type sulfate transporter activity"/>
    <property type="evidence" value="ECO:0007669"/>
    <property type="project" value="InterPro"/>
</dbReference>
<accession>A0A068NJ69</accession>